<keyword evidence="1" id="KW-1133">Transmembrane helix</keyword>
<keyword evidence="1" id="KW-0472">Membrane</keyword>
<dbReference type="EMBL" id="GEGO01002884">
    <property type="protein sequence ID" value="JAR92520.1"/>
    <property type="molecule type" value="Transcribed_RNA"/>
</dbReference>
<protein>
    <submittedName>
        <fullName evidence="2">Uncharacterized protein</fullName>
    </submittedName>
</protein>
<proteinExistence type="predicted"/>
<sequence>MVISFQKIFPFAPPLFFFWHLHVVAVLAFLLFGSRALSCGSSSIWPTTLSRALFLAKAYGVLLSVGLGHLVLHWPALVTSAHTGAGGQVCDQTGSPAPVWSRCRHNPTIWEIHLCSHFFADDRVIYFLM</sequence>
<evidence type="ECO:0000256" key="1">
    <source>
        <dbReference type="SAM" id="Phobius"/>
    </source>
</evidence>
<name>A0A147BP29_IXORI</name>
<keyword evidence="1" id="KW-0812">Transmembrane</keyword>
<feature type="transmembrane region" description="Helical" evidence="1">
    <location>
        <begin position="12"/>
        <end position="32"/>
    </location>
</feature>
<reference evidence="2" key="1">
    <citation type="journal article" date="2018" name="PLoS Negl. Trop. Dis.">
        <title>Sialome diversity of ticks revealed by RNAseq of single tick salivary glands.</title>
        <authorList>
            <person name="Perner J."/>
            <person name="Kropackova S."/>
            <person name="Kopacek P."/>
            <person name="Ribeiro J.M."/>
        </authorList>
    </citation>
    <scope>NUCLEOTIDE SEQUENCE</scope>
    <source>
        <strain evidence="2">Siblings of single egg batch collected in Ceske Budejovice</strain>
        <tissue evidence="2">Salivary glands</tissue>
    </source>
</reference>
<dbReference type="AlphaFoldDB" id="A0A147BP29"/>
<feature type="transmembrane region" description="Helical" evidence="1">
    <location>
        <begin position="52"/>
        <end position="72"/>
    </location>
</feature>
<accession>A0A147BP29</accession>
<evidence type="ECO:0000313" key="2">
    <source>
        <dbReference type="EMBL" id="JAR92520.1"/>
    </source>
</evidence>
<organism evidence="2">
    <name type="scientific">Ixodes ricinus</name>
    <name type="common">Common tick</name>
    <name type="synonym">Acarus ricinus</name>
    <dbReference type="NCBI Taxonomy" id="34613"/>
    <lineage>
        <taxon>Eukaryota</taxon>
        <taxon>Metazoa</taxon>
        <taxon>Ecdysozoa</taxon>
        <taxon>Arthropoda</taxon>
        <taxon>Chelicerata</taxon>
        <taxon>Arachnida</taxon>
        <taxon>Acari</taxon>
        <taxon>Parasitiformes</taxon>
        <taxon>Ixodida</taxon>
        <taxon>Ixodoidea</taxon>
        <taxon>Ixodidae</taxon>
        <taxon>Ixodinae</taxon>
        <taxon>Ixodes</taxon>
    </lineage>
</organism>